<evidence type="ECO:0000256" key="4">
    <source>
        <dbReference type="ARBA" id="ARBA00022741"/>
    </source>
</evidence>
<sequence>MLVSIEQQLSQLFADAFESLELPRELGDVQRSNRPDLGHYQCNGAMAAAKLGAGNPFVTAEKVVAALSENSLIEKVDVVRPGFINVFVNAESLAKTLETFGSDHTFGCHEDKSNTKVMIDFGGPNVAKSMHVGHLRTAIIGDSLQRIFRFKGYNVVSDAHLGDWGTQMGMLIEGLKKRQPELVYFDADFNGPYPEESPVTIQDLEEIYPQESGLCKSDETAAEKARQATLELQNGRAGYRALWQHFVNVSVATLKRDYGELGVSFDLWKGESDADPFIPKVIQELEDKGLAVRDQGALIVPFKDEQGEAVMPPLILRKSDGAVMYGTTDLATLYERVYDDHANLVLYVVDGRQQQHFKQVFAAADLMGMNANTEYEHTYFGTVNGKDGKPFKTRSGGVMKLHDLIQMAKEEARKKLAESNFGDDFNDDEKEEIAHKVAISTLKFADLRNYRIKDYIFDLEKFSEFEGKTGPYLLMQVARIKSILRKAEEAGAKPGDLMPTTDNELDLTFGLLDFPSALDKTVDKRAPHYLCEHLYNLAQQFSSFYQKQHIMNEPDKARQASLLRLSQICLAQLEMGLELLGIETLERM</sequence>
<evidence type="ECO:0000256" key="1">
    <source>
        <dbReference type="ARBA" id="ARBA00005594"/>
    </source>
</evidence>
<dbReference type="SUPFAM" id="SSF47323">
    <property type="entry name" value="Anticodon-binding domain of a subclass of class I aminoacyl-tRNA synthetases"/>
    <property type="match status" value="1"/>
</dbReference>
<dbReference type="NCBIfam" id="TIGR00456">
    <property type="entry name" value="argS"/>
    <property type="match status" value="1"/>
</dbReference>
<dbReference type="Pfam" id="PF03485">
    <property type="entry name" value="Arg_tRNA_synt_N"/>
    <property type="match status" value="1"/>
</dbReference>
<comment type="subcellular location">
    <subcellularLocation>
        <location evidence="9">Cytoplasm</location>
    </subcellularLocation>
</comment>
<dbReference type="InterPro" id="IPR005148">
    <property type="entry name" value="Arg-tRNA-synth_N"/>
</dbReference>
<dbReference type="InterPro" id="IPR036695">
    <property type="entry name" value="Arg-tRNA-synth_N_sf"/>
</dbReference>
<dbReference type="SUPFAM" id="SSF55190">
    <property type="entry name" value="Arginyl-tRNA synthetase (ArgRS), N-terminal 'additional' domain"/>
    <property type="match status" value="1"/>
</dbReference>
<keyword evidence="6 9" id="KW-0648">Protein biosynthesis</keyword>
<dbReference type="Proteomes" id="UP000232693">
    <property type="component" value="Chromosome"/>
</dbReference>
<dbReference type="OrthoDB" id="9803211at2"/>
<dbReference type="GO" id="GO:0006420">
    <property type="term" value="P:arginyl-tRNA aminoacylation"/>
    <property type="evidence" value="ECO:0007669"/>
    <property type="project" value="UniProtKB-UniRule"/>
</dbReference>
<reference evidence="11 12" key="1">
    <citation type="submission" date="2017-12" db="EMBL/GenBank/DDBJ databases">
        <title>Kangiella profundi FT102 completed genome.</title>
        <authorList>
            <person name="Xu J."/>
            <person name="Wang J."/>
            <person name="Lu Y."/>
        </authorList>
    </citation>
    <scope>NUCLEOTIDE SEQUENCE [LARGE SCALE GENOMIC DNA]</scope>
    <source>
        <strain evidence="11 12">FT102</strain>
    </source>
</reference>
<evidence type="ECO:0000256" key="3">
    <source>
        <dbReference type="ARBA" id="ARBA00022598"/>
    </source>
</evidence>
<dbReference type="GO" id="GO:0005737">
    <property type="term" value="C:cytoplasm"/>
    <property type="evidence" value="ECO:0007669"/>
    <property type="project" value="UniProtKB-SubCell"/>
</dbReference>
<dbReference type="EC" id="6.1.1.19" evidence="9"/>
<accession>A0A2K9B1V8</accession>
<gene>
    <name evidence="9" type="primary">argS</name>
    <name evidence="11" type="ORF">CW740_06360</name>
</gene>
<dbReference type="InterPro" id="IPR014729">
    <property type="entry name" value="Rossmann-like_a/b/a_fold"/>
</dbReference>
<keyword evidence="5 9" id="KW-0067">ATP-binding</keyword>
<dbReference type="PROSITE" id="PS00178">
    <property type="entry name" value="AA_TRNA_LIGASE_I"/>
    <property type="match status" value="1"/>
</dbReference>
<evidence type="ECO:0000256" key="8">
    <source>
        <dbReference type="ARBA" id="ARBA00049339"/>
    </source>
</evidence>
<dbReference type="PANTHER" id="PTHR11956:SF5">
    <property type="entry name" value="ARGININE--TRNA LIGASE, CYTOPLASMIC"/>
    <property type="match status" value="1"/>
</dbReference>
<keyword evidence="7 9" id="KW-0030">Aminoacyl-tRNA synthetase</keyword>
<evidence type="ECO:0000256" key="7">
    <source>
        <dbReference type="ARBA" id="ARBA00023146"/>
    </source>
</evidence>
<dbReference type="AlphaFoldDB" id="A0A2K9B1V8"/>
<dbReference type="KEGG" id="kpd:CW740_06360"/>
<protein>
    <recommendedName>
        <fullName evidence="9">Arginine--tRNA ligase</fullName>
        <ecNumber evidence="9">6.1.1.19</ecNumber>
    </recommendedName>
    <alternativeName>
        <fullName evidence="9">Arginyl-tRNA synthetase</fullName>
        <shortName evidence="9">ArgRS</shortName>
    </alternativeName>
</protein>
<dbReference type="GO" id="GO:0004814">
    <property type="term" value="F:arginine-tRNA ligase activity"/>
    <property type="evidence" value="ECO:0007669"/>
    <property type="project" value="UniProtKB-UniRule"/>
</dbReference>
<keyword evidence="12" id="KW-1185">Reference proteome</keyword>
<dbReference type="Gene3D" id="3.40.50.620">
    <property type="entry name" value="HUPs"/>
    <property type="match status" value="1"/>
</dbReference>
<organism evidence="11 12">
    <name type="scientific">Kangiella profundi</name>
    <dbReference type="NCBI Taxonomy" id="1561924"/>
    <lineage>
        <taxon>Bacteria</taxon>
        <taxon>Pseudomonadati</taxon>
        <taxon>Pseudomonadota</taxon>
        <taxon>Gammaproteobacteria</taxon>
        <taxon>Kangiellales</taxon>
        <taxon>Kangiellaceae</taxon>
        <taxon>Kangiella</taxon>
    </lineage>
</organism>
<evidence type="ECO:0000313" key="11">
    <source>
        <dbReference type="EMBL" id="AUD78888.1"/>
    </source>
</evidence>
<dbReference type="Pfam" id="PF05746">
    <property type="entry name" value="DALR_1"/>
    <property type="match status" value="1"/>
</dbReference>
<evidence type="ECO:0000256" key="5">
    <source>
        <dbReference type="ARBA" id="ARBA00022840"/>
    </source>
</evidence>
<comment type="subunit">
    <text evidence="9">Monomer.</text>
</comment>
<dbReference type="EMBL" id="CP025120">
    <property type="protein sequence ID" value="AUD78888.1"/>
    <property type="molecule type" value="Genomic_DNA"/>
</dbReference>
<dbReference type="InterPro" id="IPR008909">
    <property type="entry name" value="DALR_anticod-bd"/>
</dbReference>
<dbReference type="RefSeq" id="WP_106646734.1">
    <property type="nucleotide sequence ID" value="NZ_BMGO01000001.1"/>
</dbReference>
<dbReference type="FunFam" id="3.40.50.620:FF:000116">
    <property type="entry name" value="Arginine--tRNA ligase"/>
    <property type="match status" value="1"/>
</dbReference>
<dbReference type="Gene3D" id="1.10.730.10">
    <property type="entry name" value="Isoleucyl-tRNA Synthetase, Domain 1"/>
    <property type="match status" value="1"/>
</dbReference>
<dbReference type="InterPro" id="IPR035684">
    <property type="entry name" value="ArgRS_core"/>
</dbReference>
<dbReference type="PANTHER" id="PTHR11956">
    <property type="entry name" value="ARGINYL-TRNA SYNTHETASE"/>
    <property type="match status" value="1"/>
</dbReference>
<comment type="catalytic activity">
    <reaction evidence="8 9">
        <text>tRNA(Arg) + L-arginine + ATP = L-arginyl-tRNA(Arg) + AMP + diphosphate</text>
        <dbReference type="Rhea" id="RHEA:20301"/>
        <dbReference type="Rhea" id="RHEA-COMP:9658"/>
        <dbReference type="Rhea" id="RHEA-COMP:9673"/>
        <dbReference type="ChEBI" id="CHEBI:30616"/>
        <dbReference type="ChEBI" id="CHEBI:32682"/>
        <dbReference type="ChEBI" id="CHEBI:33019"/>
        <dbReference type="ChEBI" id="CHEBI:78442"/>
        <dbReference type="ChEBI" id="CHEBI:78513"/>
        <dbReference type="ChEBI" id="CHEBI:456215"/>
        <dbReference type="EC" id="6.1.1.19"/>
    </reaction>
</comment>
<evidence type="ECO:0000256" key="9">
    <source>
        <dbReference type="HAMAP-Rule" id="MF_00123"/>
    </source>
</evidence>
<dbReference type="InterPro" id="IPR001412">
    <property type="entry name" value="aa-tRNA-synth_I_CS"/>
</dbReference>
<dbReference type="SMART" id="SM01016">
    <property type="entry name" value="Arg_tRNA_synt_N"/>
    <property type="match status" value="1"/>
</dbReference>
<evidence type="ECO:0000256" key="6">
    <source>
        <dbReference type="ARBA" id="ARBA00022917"/>
    </source>
</evidence>
<dbReference type="InterPro" id="IPR001278">
    <property type="entry name" value="Arg-tRNA-ligase"/>
</dbReference>
<keyword evidence="3 9" id="KW-0436">Ligase</keyword>
<dbReference type="GO" id="GO:0005524">
    <property type="term" value="F:ATP binding"/>
    <property type="evidence" value="ECO:0007669"/>
    <property type="project" value="UniProtKB-UniRule"/>
</dbReference>
<dbReference type="InterPro" id="IPR009080">
    <property type="entry name" value="tRNAsynth_Ia_anticodon-bd"/>
</dbReference>
<feature type="short sequence motif" description="'HIGH' region" evidence="9">
    <location>
        <begin position="124"/>
        <end position="134"/>
    </location>
</feature>
<evidence type="ECO:0000256" key="10">
    <source>
        <dbReference type="RuleBase" id="RU363038"/>
    </source>
</evidence>
<keyword evidence="2 9" id="KW-0963">Cytoplasm</keyword>
<dbReference type="CDD" id="cd00671">
    <property type="entry name" value="ArgRS_core"/>
    <property type="match status" value="1"/>
</dbReference>
<dbReference type="PRINTS" id="PR01038">
    <property type="entry name" value="TRNASYNTHARG"/>
</dbReference>
<name>A0A2K9B1V8_9GAMM</name>
<dbReference type="HAMAP" id="MF_00123">
    <property type="entry name" value="Arg_tRNA_synth"/>
    <property type="match status" value="1"/>
</dbReference>
<keyword evidence="4 9" id="KW-0547">Nucleotide-binding</keyword>
<dbReference type="SMART" id="SM00836">
    <property type="entry name" value="DALR_1"/>
    <property type="match status" value="1"/>
</dbReference>
<evidence type="ECO:0000256" key="2">
    <source>
        <dbReference type="ARBA" id="ARBA00022490"/>
    </source>
</evidence>
<dbReference type="Gene3D" id="3.30.1360.70">
    <property type="entry name" value="Arginyl tRNA synthetase N-terminal domain"/>
    <property type="match status" value="1"/>
</dbReference>
<comment type="similarity">
    <text evidence="1 9 10">Belongs to the class-I aminoacyl-tRNA synthetase family.</text>
</comment>
<evidence type="ECO:0000313" key="12">
    <source>
        <dbReference type="Proteomes" id="UP000232693"/>
    </source>
</evidence>
<dbReference type="Pfam" id="PF00750">
    <property type="entry name" value="tRNA-synt_1d"/>
    <property type="match status" value="1"/>
</dbReference>
<proteinExistence type="inferred from homology"/>
<dbReference type="SUPFAM" id="SSF52374">
    <property type="entry name" value="Nucleotidylyl transferase"/>
    <property type="match status" value="1"/>
</dbReference>